<feature type="region of interest" description="Disordered" evidence="1">
    <location>
        <begin position="32"/>
        <end position="52"/>
    </location>
</feature>
<evidence type="ECO:0000256" key="1">
    <source>
        <dbReference type="SAM" id="MobiDB-lite"/>
    </source>
</evidence>
<sequence>MTSSPALISAFAVVWALTLACLVLLVCRWSRPSNAAPRDRGGVDGMGGEREA</sequence>
<reference evidence="3" key="1">
    <citation type="submission" date="2021-10" db="EMBL/GenBank/DDBJ databases">
        <title>Streptomyces nigrumlapis sp.nov.,an antimicrobial producing actinobacterium isolated from Black Gobi rocks.</title>
        <authorList>
            <person name="Wen Y."/>
            <person name="Zhang W."/>
            <person name="Liu X.G."/>
        </authorList>
    </citation>
    <scope>NUCLEOTIDE SEQUENCE</scope>
    <source>
        <strain evidence="3">ST13-2-2</strain>
    </source>
</reference>
<keyword evidence="2" id="KW-0812">Transmembrane</keyword>
<proteinExistence type="predicted"/>
<dbReference type="RefSeq" id="WP_248861398.1">
    <property type="nucleotide sequence ID" value="NZ_CP086322.1"/>
</dbReference>
<evidence type="ECO:0000313" key="4">
    <source>
        <dbReference type="Proteomes" id="UP000830115"/>
    </source>
</evidence>
<evidence type="ECO:0000313" key="3">
    <source>
        <dbReference type="EMBL" id="UQA90657.1"/>
    </source>
</evidence>
<accession>A0ABY4LYT4</accession>
<feature type="transmembrane region" description="Helical" evidence="2">
    <location>
        <begin position="6"/>
        <end position="27"/>
    </location>
</feature>
<keyword evidence="2" id="KW-1133">Transmembrane helix</keyword>
<protein>
    <submittedName>
        <fullName evidence="3">Uncharacterized protein</fullName>
    </submittedName>
</protein>
<gene>
    <name evidence="3" type="ORF">K9S39_00980</name>
</gene>
<keyword evidence="4" id="KW-1185">Reference proteome</keyword>
<feature type="compositionally biased region" description="Basic and acidic residues" evidence="1">
    <location>
        <begin position="37"/>
        <end position="52"/>
    </location>
</feature>
<dbReference type="Proteomes" id="UP000830115">
    <property type="component" value="Chromosome"/>
</dbReference>
<evidence type="ECO:0000256" key="2">
    <source>
        <dbReference type="SAM" id="Phobius"/>
    </source>
</evidence>
<name>A0ABY4LYT4_9ACTN</name>
<organism evidence="3 4">
    <name type="scientific">Streptomyces halobius</name>
    <dbReference type="NCBI Taxonomy" id="2879846"/>
    <lineage>
        <taxon>Bacteria</taxon>
        <taxon>Bacillati</taxon>
        <taxon>Actinomycetota</taxon>
        <taxon>Actinomycetes</taxon>
        <taxon>Kitasatosporales</taxon>
        <taxon>Streptomycetaceae</taxon>
        <taxon>Streptomyces</taxon>
    </lineage>
</organism>
<keyword evidence="2" id="KW-0472">Membrane</keyword>
<dbReference type="EMBL" id="CP086322">
    <property type="protein sequence ID" value="UQA90657.1"/>
    <property type="molecule type" value="Genomic_DNA"/>
</dbReference>